<evidence type="ECO:0000313" key="20">
    <source>
        <dbReference type="Proteomes" id="UP001190700"/>
    </source>
</evidence>
<dbReference type="PANTHER" id="PTHR42648">
    <property type="entry name" value="TRANSPOSASE, PUTATIVE-RELATED"/>
    <property type="match status" value="1"/>
</dbReference>
<keyword evidence="7" id="KW-0255">Endonuclease</keyword>
<evidence type="ECO:0000256" key="16">
    <source>
        <dbReference type="ARBA" id="ARBA00023268"/>
    </source>
</evidence>
<name>A0AAE0L638_9CHLO</name>
<dbReference type="GO" id="GO:0003887">
    <property type="term" value="F:DNA-directed DNA polymerase activity"/>
    <property type="evidence" value="ECO:0007669"/>
    <property type="project" value="UniProtKB-KW"/>
</dbReference>
<evidence type="ECO:0000256" key="13">
    <source>
        <dbReference type="ARBA" id="ARBA00022932"/>
    </source>
</evidence>
<evidence type="ECO:0000256" key="2">
    <source>
        <dbReference type="ARBA" id="ARBA00022612"/>
    </source>
</evidence>
<dbReference type="Gene3D" id="3.30.420.10">
    <property type="entry name" value="Ribonuclease H-like superfamily/Ribonuclease H"/>
    <property type="match status" value="1"/>
</dbReference>
<dbReference type="GO" id="GO:0009307">
    <property type="term" value="P:DNA restriction-modification system"/>
    <property type="evidence" value="ECO:0007669"/>
    <property type="project" value="InterPro"/>
</dbReference>
<evidence type="ECO:0000256" key="8">
    <source>
        <dbReference type="ARBA" id="ARBA00022801"/>
    </source>
</evidence>
<comment type="caution">
    <text evidence="19">The sequence shown here is derived from an EMBL/GenBank/DDBJ whole genome shotgun (WGS) entry which is preliminary data.</text>
</comment>
<dbReference type="GO" id="GO:0003964">
    <property type="term" value="F:RNA-directed DNA polymerase activity"/>
    <property type="evidence" value="ECO:0007669"/>
    <property type="project" value="UniProtKB-KW"/>
</dbReference>
<keyword evidence="13" id="KW-0239">DNA-directed DNA polymerase</keyword>
<dbReference type="GO" id="GO:0004519">
    <property type="term" value="F:endonuclease activity"/>
    <property type="evidence" value="ECO:0007669"/>
    <property type="project" value="UniProtKB-KW"/>
</dbReference>
<dbReference type="InterPro" id="IPR012337">
    <property type="entry name" value="RNaseH-like_sf"/>
</dbReference>
<evidence type="ECO:0000256" key="5">
    <source>
        <dbReference type="ARBA" id="ARBA00022723"/>
    </source>
</evidence>
<keyword evidence="5" id="KW-0479">Metal-binding</keyword>
<keyword evidence="14" id="KW-0917">Virion maturation</keyword>
<keyword evidence="20" id="KW-1185">Reference proteome</keyword>
<organism evidence="19 20">
    <name type="scientific">Cymbomonas tetramitiformis</name>
    <dbReference type="NCBI Taxonomy" id="36881"/>
    <lineage>
        <taxon>Eukaryota</taxon>
        <taxon>Viridiplantae</taxon>
        <taxon>Chlorophyta</taxon>
        <taxon>Pyramimonadophyceae</taxon>
        <taxon>Pyramimonadales</taxon>
        <taxon>Pyramimonadaceae</taxon>
        <taxon>Cymbomonas</taxon>
    </lineage>
</organism>
<dbReference type="GO" id="GO:0009007">
    <property type="term" value="F:site-specific DNA-methyltransferase (adenine-specific) activity"/>
    <property type="evidence" value="ECO:0007669"/>
    <property type="project" value="InterPro"/>
</dbReference>
<dbReference type="PROSITE" id="PS50994">
    <property type="entry name" value="INTEGRASE"/>
    <property type="match status" value="1"/>
</dbReference>
<feature type="domain" description="Integrase catalytic" evidence="18">
    <location>
        <begin position="746"/>
        <end position="853"/>
    </location>
</feature>
<gene>
    <name evidence="19" type="ORF">CYMTET_18652</name>
</gene>
<evidence type="ECO:0000256" key="3">
    <source>
        <dbReference type="ARBA" id="ARBA00022670"/>
    </source>
</evidence>
<dbReference type="GO" id="GO:0003677">
    <property type="term" value="F:DNA binding"/>
    <property type="evidence" value="ECO:0007669"/>
    <property type="project" value="InterPro"/>
</dbReference>
<dbReference type="PANTHER" id="PTHR42648:SF11">
    <property type="entry name" value="TRANSPOSON TY4-P GAG-POL POLYPROTEIN"/>
    <property type="match status" value="1"/>
</dbReference>
<keyword evidence="4" id="KW-0540">Nuclease</keyword>
<evidence type="ECO:0000256" key="15">
    <source>
        <dbReference type="ARBA" id="ARBA00023172"/>
    </source>
</evidence>
<feature type="compositionally biased region" description="Acidic residues" evidence="17">
    <location>
        <begin position="305"/>
        <end position="314"/>
    </location>
</feature>
<evidence type="ECO:0000256" key="9">
    <source>
        <dbReference type="ARBA" id="ARBA00022840"/>
    </source>
</evidence>
<keyword evidence="2" id="KW-1188">Viral release from host cell</keyword>
<comment type="function">
    <text evidence="1">The aspartyl protease (PR) mediates the proteolytic cleavages of the Gag and Gag-Pol polyproteins after assembly of the VLP.</text>
</comment>
<dbReference type="GO" id="GO:0015074">
    <property type="term" value="P:DNA integration"/>
    <property type="evidence" value="ECO:0007669"/>
    <property type="project" value="UniProtKB-KW"/>
</dbReference>
<dbReference type="Pfam" id="PF07727">
    <property type="entry name" value="RVT_2"/>
    <property type="match status" value="1"/>
</dbReference>
<evidence type="ECO:0000256" key="14">
    <source>
        <dbReference type="ARBA" id="ARBA00023113"/>
    </source>
</evidence>
<keyword evidence="15" id="KW-0233">DNA recombination</keyword>
<proteinExistence type="predicted"/>
<dbReference type="GO" id="GO:0008233">
    <property type="term" value="F:peptidase activity"/>
    <property type="evidence" value="ECO:0007669"/>
    <property type="project" value="UniProtKB-KW"/>
</dbReference>
<dbReference type="InterPro" id="IPR013103">
    <property type="entry name" value="RVT_2"/>
</dbReference>
<feature type="region of interest" description="Disordered" evidence="17">
    <location>
        <begin position="30"/>
        <end position="60"/>
    </location>
</feature>
<dbReference type="InterPro" id="IPR039537">
    <property type="entry name" value="Retrotran_Ty1/copia-like"/>
</dbReference>
<protein>
    <recommendedName>
        <fullName evidence="18">Integrase catalytic domain-containing protein</fullName>
    </recommendedName>
</protein>
<dbReference type="Pfam" id="PF25597">
    <property type="entry name" value="SH3_retrovirus"/>
    <property type="match status" value="1"/>
</dbReference>
<dbReference type="GO" id="GO:0005524">
    <property type="term" value="F:ATP binding"/>
    <property type="evidence" value="ECO:0007669"/>
    <property type="project" value="UniProtKB-KW"/>
</dbReference>
<evidence type="ECO:0000313" key="19">
    <source>
        <dbReference type="EMBL" id="KAK3273080.1"/>
    </source>
</evidence>
<keyword evidence="13" id="KW-0808">Transferase</keyword>
<dbReference type="Pfam" id="PF22936">
    <property type="entry name" value="Pol_BBD"/>
    <property type="match status" value="1"/>
</dbReference>
<dbReference type="Pfam" id="PF05869">
    <property type="entry name" value="Dam"/>
    <property type="match status" value="1"/>
</dbReference>
<evidence type="ECO:0000256" key="11">
    <source>
        <dbReference type="ARBA" id="ARBA00022908"/>
    </source>
</evidence>
<dbReference type="InterPro" id="IPR001584">
    <property type="entry name" value="Integrase_cat-core"/>
</dbReference>
<accession>A0AAE0L638</accession>
<reference evidence="19 20" key="1">
    <citation type="journal article" date="2015" name="Genome Biol. Evol.">
        <title>Comparative Genomics of a Bacterivorous Green Alga Reveals Evolutionary Causalities and Consequences of Phago-Mixotrophic Mode of Nutrition.</title>
        <authorList>
            <person name="Burns J.A."/>
            <person name="Paasch A."/>
            <person name="Narechania A."/>
            <person name="Kim E."/>
        </authorList>
    </citation>
    <scope>NUCLEOTIDE SEQUENCE [LARGE SCALE GENOMIC DNA]</scope>
    <source>
        <strain evidence="19 20">PLY_AMNH</strain>
    </source>
</reference>
<evidence type="ECO:0000259" key="18">
    <source>
        <dbReference type="PROSITE" id="PS50994"/>
    </source>
</evidence>
<dbReference type="SUPFAM" id="SSF53098">
    <property type="entry name" value="Ribonuclease H-like"/>
    <property type="match status" value="1"/>
</dbReference>
<dbReference type="InterPro" id="IPR057670">
    <property type="entry name" value="SH3_retrovirus"/>
</dbReference>
<keyword evidence="12" id="KW-0695">RNA-directed DNA polymerase</keyword>
<keyword evidence="6" id="KW-0547">Nucleotide-binding</keyword>
<dbReference type="InterPro" id="IPR036397">
    <property type="entry name" value="RNaseH_sf"/>
</dbReference>
<dbReference type="InterPro" id="IPR054722">
    <property type="entry name" value="PolX-like_BBD"/>
</dbReference>
<feature type="region of interest" description="Disordered" evidence="17">
    <location>
        <begin position="305"/>
        <end position="333"/>
    </location>
</feature>
<keyword evidence="10" id="KW-0460">Magnesium</keyword>
<evidence type="ECO:0000256" key="10">
    <source>
        <dbReference type="ARBA" id="ARBA00022842"/>
    </source>
</evidence>
<evidence type="ECO:0000256" key="17">
    <source>
        <dbReference type="SAM" id="MobiDB-lite"/>
    </source>
</evidence>
<sequence>MFHDESKVREEFLKRRPELRDKIEKRVFDFKRDGKLPGAAGPGETGHQQSPQSGGDFEGVSFTVPRDVTVARLRRRHHEEPGVSPCPLFNYYGAVWEAGRVEHLGRGEEYESRMGDLVRVDAALRKLVEEEPVVVRGTHLGLLRWMARLDVATRAVVNAVEAIEELVGEMLEPDDHGDTCGYYDSSDSDSDSGARDEAPSDDWATGICDPFMSQRAACGSDEDHSDMSELVLDDDSEDGDQHIWGVCTSVDGADHAGVPALVSDDDSEDGDQHVWGACTSAQGMPALGDEGDEDDADLADVPELVSDEDSEDGDPLGMPDLVSDDESDGGGQTARGAYACAGPMEDVYIPGRKTAVLDSGATTHLFSELSCFNDTDFDTSTTSVFRVVQNGTVMSEGSGTVTMKKLDHGSGNGIGRVLAACHYIPNQPFNLVSVVALEDMGFTVDFGTRTISKDALCFSFDRVGRQYILSEDTSSVALHVACGVTSAERHEGAVARDKWNWRFEDLEDHAEQLGPIEVELFASEDNNHYKCYYTVKDSAFDKCWSGRFCYGNPPYEHEIIMKCLQKALHDLEAEPVTTRFLFVLPKWETATWWYLMSRFRVVKEYPAGARIFSAPKSECYNTEDLETCGTDRVWIQGTKRPVVVVYKDCHTTEQMDAKLLQHVRLGHPGDASMSKMVEQGVPMGITAHEYEHSSVQCCPDSSWMTPRTGCGLNFLRKKSEYLNALKAYLVELRKHRSRLGLDEQYHMVLHTDGDSTMIAGQTADFCKQHGIAQRYGSPYLHENQATVKRSHRDVQAMARALLMTSGFDRKYWPLAVRHAVYLLNRIPRKCLRWESAYSKLIGKLPDLTGLRVFGCVAYAYCDPDTRDGKLGNRARQLRYVGHSEVSTAYLLYDAESEKVVRSGMVVFSERLGKLGAIVTSWDPSVLAPLKTNFMLTVWDTDYVESPVIHEDALVVGRSAYVPDGSDEVLAVVKLQQKKDTFWTSLRVYLEGSPSRYAMLGNLDRSHNDCYPLFTVVSVDSGGEELEKAIVCGRALEAHAYPYCVVLLSNYTALDLPSGKVHFPTEQMCVAVSSAMKGDGLLPSGVTEPKTYKQALSAPDADERIAAVNKEMSSLVNDKKALEMVDFDDVPAEARVLNMTLILKVKLTKDRRLDRRKGRICVQGNKQVYGEDYLDTFAPCTQLLSERLVIILALNLCLRVYHMDVETAFLNSELQEVLYVRLPSGLRYDGRNYARLRKAVYGLKQAGRAWFVTSDAFIMGYDERMQKSQVEPCLYYLHDGDLWVILLCYVDDYLVASSSHRWYLDFVAAFNAQYTCKDLGELDLVMGIGVRWAPDAAYLSQKGYILSLLSQYGLEEAKPVAIPMAPGTVLEGCGQQPSELPYRALVGQLQWIARCSRPDIMAAVSALSKFSAAYGPEHFEALKRVLRYLKGTLDYELVLRTMTARGGCGEWASTLNLHGRRLCRMQDDEEIHVWHCSVPMWESGDVLLDYSEVGIAVDY</sequence>
<keyword evidence="13" id="KW-0548">Nucleotidyltransferase</keyword>
<evidence type="ECO:0000256" key="6">
    <source>
        <dbReference type="ARBA" id="ARBA00022741"/>
    </source>
</evidence>
<dbReference type="GO" id="GO:0006310">
    <property type="term" value="P:DNA recombination"/>
    <property type="evidence" value="ECO:0007669"/>
    <property type="project" value="UniProtKB-KW"/>
</dbReference>
<dbReference type="GO" id="GO:0046872">
    <property type="term" value="F:metal ion binding"/>
    <property type="evidence" value="ECO:0007669"/>
    <property type="project" value="UniProtKB-KW"/>
</dbReference>
<evidence type="ECO:0000256" key="1">
    <source>
        <dbReference type="ARBA" id="ARBA00002180"/>
    </source>
</evidence>
<evidence type="ECO:0000256" key="12">
    <source>
        <dbReference type="ARBA" id="ARBA00022918"/>
    </source>
</evidence>
<keyword evidence="8" id="KW-0378">Hydrolase</keyword>
<keyword evidence="16" id="KW-0511">Multifunctional enzyme</keyword>
<keyword evidence="3" id="KW-0645">Protease</keyword>
<dbReference type="InterPro" id="IPR008593">
    <property type="entry name" value="Dam_MeTrfase"/>
</dbReference>
<keyword evidence="11" id="KW-0229">DNA integration</keyword>
<evidence type="ECO:0000256" key="4">
    <source>
        <dbReference type="ARBA" id="ARBA00022722"/>
    </source>
</evidence>
<dbReference type="Proteomes" id="UP001190700">
    <property type="component" value="Unassembled WGS sequence"/>
</dbReference>
<dbReference type="GO" id="GO:0006508">
    <property type="term" value="P:proteolysis"/>
    <property type="evidence" value="ECO:0007669"/>
    <property type="project" value="UniProtKB-KW"/>
</dbReference>
<feature type="region of interest" description="Disordered" evidence="17">
    <location>
        <begin position="170"/>
        <end position="206"/>
    </location>
</feature>
<dbReference type="EMBL" id="LGRX02008654">
    <property type="protein sequence ID" value="KAK3273080.1"/>
    <property type="molecule type" value="Genomic_DNA"/>
</dbReference>
<keyword evidence="9" id="KW-0067">ATP-binding</keyword>
<evidence type="ECO:0000256" key="7">
    <source>
        <dbReference type="ARBA" id="ARBA00022759"/>
    </source>
</evidence>